<keyword evidence="2" id="KW-1185">Reference proteome</keyword>
<sequence>MQCFAGLADLNFWDVTSSDTGSHGSAQSFLAGHVDVTECFPWDCRVSPLWNGTCASAFKLPQFNDRGHPLLDQSFIDNCGTVTSFTTRSIKPLPEDRLFSGLRCKSNSTMFSRCLLFMQVFERHFKPEYLRRTSSYTYLDGRTIKAPMKLTQLTPDALPTIFLGCSAYVSDKEKADRI</sequence>
<name>A0A9J6D7R1_RHIMP</name>
<dbReference type="EMBL" id="JABSTU010000011">
    <property type="protein sequence ID" value="KAH8010050.1"/>
    <property type="molecule type" value="Genomic_DNA"/>
</dbReference>
<evidence type="ECO:0000313" key="1">
    <source>
        <dbReference type="EMBL" id="KAH8010050.1"/>
    </source>
</evidence>
<reference evidence="1" key="2">
    <citation type="submission" date="2021-09" db="EMBL/GenBank/DDBJ databases">
        <authorList>
            <person name="Jia N."/>
            <person name="Wang J."/>
            <person name="Shi W."/>
            <person name="Du L."/>
            <person name="Sun Y."/>
            <person name="Zhan W."/>
            <person name="Jiang J."/>
            <person name="Wang Q."/>
            <person name="Zhang B."/>
            <person name="Ji P."/>
            <person name="Sakyi L.B."/>
            <person name="Cui X."/>
            <person name="Yuan T."/>
            <person name="Jiang B."/>
            <person name="Yang W."/>
            <person name="Lam T.T.-Y."/>
            <person name="Chang Q."/>
            <person name="Ding S."/>
            <person name="Wang X."/>
            <person name="Zhu J."/>
            <person name="Ruan X."/>
            <person name="Zhao L."/>
            <person name="Wei J."/>
            <person name="Que T."/>
            <person name="Du C."/>
            <person name="Cheng J."/>
            <person name="Dai P."/>
            <person name="Han X."/>
            <person name="Huang E."/>
            <person name="Gao Y."/>
            <person name="Liu J."/>
            <person name="Shao H."/>
            <person name="Ye R."/>
            <person name="Li L."/>
            <person name="Wei W."/>
            <person name="Wang X."/>
            <person name="Wang C."/>
            <person name="Huo Q."/>
            <person name="Li W."/>
            <person name="Guo W."/>
            <person name="Chen H."/>
            <person name="Chen S."/>
            <person name="Zhou L."/>
            <person name="Zhou L."/>
            <person name="Ni X."/>
            <person name="Tian J."/>
            <person name="Zhou Y."/>
            <person name="Sheng Y."/>
            <person name="Liu T."/>
            <person name="Pan Y."/>
            <person name="Xia L."/>
            <person name="Li J."/>
            <person name="Zhao F."/>
            <person name="Cao W."/>
        </authorList>
    </citation>
    <scope>NUCLEOTIDE SEQUENCE</scope>
    <source>
        <strain evidence="1">Rmic-2018</strain>
        <tissue evidence="1">Larvae</tissue>
    </source>
</reference>
<evidence type="ECO:0000313" key="2">
    <source>
        <dbReference type="Proteomes" id="UP000821866"/>
    </source>
</evidence>
<gene>
    <name evidence="1" type="ORF">HPB51_024435</name>
</gene>
<protein>
    <submittedName>
        <fullName evidence="1">Uncharacterized protein</fullName>
    </submittedName>
</protein>
<comment type="caution">
    <text evidence="1">The sequence shown here is derived from an EMBL/GenBank/DDBJ whole genome shotgun (WGS) entry which is preliminary data.</text>
</comment>
<dbReference type="Proteomes" id="UP000821866">
    <property type="component" value="Chromosome 9"/>
</dbReference>
<dbReference type="AlphaFoldDB" id="A0A9J6D7R1"/>
<organism evidence="1 2">
    <name type="scientific">Rhipicephalus microplus</name>
    <name type="common">Cattle tick</name>
    <name type="synonym">Boophilus microplus</name>
    <dbReference type="NCBI Taxonomy" id="6941"/>
    <lineage>
        <taxon>Eukaryota</taxon>
        <taxon>Metazoa</taxon>
        <taxon>Ecdysozoa</taxon>
        <taxon>Arthropoda</taxon>
        <taxon>Chelicerata</taxon>
        <taxon>Arachnida</taxon>
        <taxon>Acari</taxon>
        <taxon>Parasitiformes</taxon>
        <taxon>Ixodida</taxon>
        <taxon>Ixodoidea</taxon>
        <taxon>Ixodidae</taxon>
        <taxon>Rhipicephalinae</taxon>
        <taxon>Rhipicephalus</taxon>
        <taxon>Boophilus</taxon>
    </lineage>
</organism>
<proteinExistence type="predicted"/>
<reference evidence="1" key="1">
    <citation type="journal article" date="2020" name="Cell">
        <title>Large-Scale Comparative Analyses of Tick Genomes Elucidate Their Genetic Diversity and Vector Capacities.</title>
        <authorList>
            <consortium name="Tick Genome and Microbiome Consortium (TIGMIC)"/>
            <person name="Jia N."/>
            <person name="Wang J."/>
            <person name="Shi W."/>
            <person name="Du L."/>
            <person name="Sun Y."/>
            <person name="Zhan W."/>
            <person name="Jiang J.F."/>
            <person name="Wang Q."/>
            <person name="Zhang B."/>
            <person name="Ji P."/>
            <person name="Bell-Sakyi L."/>
            <person name="Cui X.M."/>
            <person name="Yuan T.T."/>
            <person name="Jiang B.G."/>
            <person name="Yang W.F."/>
            <person name="Lam T.T."/>
            <person name="Chang Q.C."/>
            <person name="Ding S.J."/>
            <person name="Wang X.J."/>
            <person name="Zhu J.G."/>
            <person name="Ruan X.D."/>
            <person name="Zhao L."/>
            <person name="Wei J.T."/>
            <person name="Ye R.Z."/>
            <person name="Que T.C."/>
            <person name="Du C.H."/>
            <person name="Zhou Y.H."/>
            <person name="Cheng J.X."/>
            <person name="Dai P.F."/>
            <person name="Guo W.B."/>
            <person name="Han X.H."/>
            <person name="Huang E.J."/>
            <person name="Li L.F."/>
            <person name="Wei W."/>
            <person name="Gao Y.C."/>
            <person name="Liu J.Z."/>
            <person name="Shao H.Z."/>
            <person name="Wang X."/>
            <person name="Wang C.C."/>
            <person name="Yang T.C."/>
            <person name="Huo Q.B."/>
            <person name="Li W."/>
            <person name="Chen H.Y."/>
            <person name="Chen S.E."/>
            <person name="Zhou L.G."/>
            <person name="Ni X.B."/>
            <person name="Tian J.H."/>
            <person name="Sheng Y."/>
            <person name="Liu T."/>
            <person name="Pan Y.S."/>
            <person name="Xia L.Y."/>
            <person name="Li J."/>
            <person name="Zhao F."/>
            <person name="Cao W.C."/>
        </authorList>
    </citation>
    <scope>NUCLEOTIDE SEQUENCE</scope>
    <source>
        <strain evidence="1">Rmic-2018</strain>
    </source>
</reference>
<accession>A0A9J6D7R1</accession>